<evidence type="ECO:0000313" key="1">
    <source>
        <dbReference type="EMBL" id="RYM41447.1"/>
    </source>
</evidence>
<organism evidence="1 2">
    <name type="scientific">Pseudomonas koreensis</name>
    <dbReference type="NCBI Taxonomy" id="198620"/>
    <lineage>
        <taxon>Bacteria</taxon>
        <taxon>Pseudomonadati</taxon>
        <taxon>Pseudomonadota</taxon>
        <taxon>Gammaproteobacteria</taxon>
        <taxon>Pseudomonadales</taxon>
        <taxon>Pseudomonadaceae</taxon>
        <taxon>Pseudomonas</taxon>
    </lineage>
</organism>
<dbReference type="Proteomes" id="UP000291107">
    <property type="component" value="Unassembled WGS sequence"/>
</dbReference>
<accession>A0A4Q4L3T1</accession>
<reference evidence="1 2" key="1">
    <citation type="submission" date="2019-02" db="EMBL/GenBank/DDBJ databases">
        <title>Genome of Pseudomonas korensis isolated from heavy metal contaminated environment.</title>
        <authorList>
            <person name="Ayangbenro A.S."/>
            <person name="Babalola O."/>
        </authorList>
    </citation>
    <scope>NUCLEOTIDE SEQUENCE [LARGE SCALE GENOMIC DNA]</scope>
    <source>
        <strain evidence="1 2">AB36</strain>
    </source>
</reference>
<proteinExistence type="predicted"/>
<dbReference type="EMBL" id="SEUB01000005">
    <property type="protein sequence ID" value="RYM41447.1"/>
    <property type="molecule type" value="Genomic_DNA"/>
</dbReference>
<gene>
    <name evidence="1" type="ORF">EVS84_16315</name>
</gene>
<name>A0A4Q4L3T1_9PSED</name>
<sequence length="449" mass="49384">MECKREPKTVRLSQPYAPEMIVLQPAHENYHGGVSIEDGMDENGFEMIMLAYLNQQKGDVVRLYLNDDLVANTTIKEKEESKDTSLLMPAGRFHSGLNRVSFGIKRSSQEEVLTPELKLLYHSFPPGGTPPVLRLKASHTSVGPDEADKFFLTVSYNKANWYDRIHVICEGYLFKHQLVPETTSPLPPVPPSIDIPIPRSVFEQEGDSPAFQFFYYVVDYLTNGSARSLPLAIDVHLKPRPVQPPPTLAPPAVSPIDVLAYPNGVWLQIKDFTAQQGDKAQFVQVNAPVGAPPLEPVDFVGGVAKTLLRATYLAAWHGKSIEFQWKLIRAGVPAGESPVVKFDVKKIADEDSRLPTPNIAGNVSKELNVQQLPAGALILAQQWTSFKPGQPVWVTCSGIDKNGNPVSTDVRSGEPNDAPDGLSVAAPVQWLKELKEDTVLTVSLRVDLA</sequence>
<dbReference type="AlphaFoldDB" id="A0A4Q4L3T1"/>
<dbReference type="RefSeq" id="WP_129999033.1">
    <property type="nucleotide sequence ID" value="NZ_JAVDVD010000010.1"/>
</dbReference>
<comment type="caution">
    <text evidence="1">The sequence shown here is derived from an EMBL/GenBank/DDBJ whole genome shotgun (WGS) entry which is preliminary data.</text>
</comment>
<evidence type="ECO:0000313" key="2">
    <source>
        <dbReference type="Proteomes" id="UP000291107"/>
    </source>
</evidence>
<protein>
    <submittedName>
        <fullName evidence="1">Uncharacterized protein</fullName>
    </submittedName>
</protein>